<proteinExistence type="predicted"/>
<dbReference type="Pfam" id="PF25954">
    <property type="entry name" value="Beta-barrel_RND_2"/>
    <property type="match status" value="1"/>
</dbReference>
<evidence type="ECO:0000259" key="2">
    <source>
        <dbReference type="Pfam" id="PF25954"/>
    </source>
</evidence>
<evidence type="ECO:0000313" key="3">
    <source>
        <dbReference type="EMBL" id="EKB48440.1"/>
    </source>
</evidence>
<reference evidence="3 4" key="1">
    <citation type="journal article" date="2012" name="J. Bacteriol.">
        <title>Draft Genome Sequence of Cecembia lonarensis Strain LW9T, Isolated from Lonar Lake, a Haloalkaline Lake in India.</title>
        <authorList>
            <person name="Shivaji S."/>
            <person name="Ara S."/>
            <person name="Singh A."/>
            <person name="Pinnaka A.K."/>
        </authorList>
    </citation>
    <scope>NUCLEOTIDE SEQUENCE [LARGE SCALE GENOMIC DNA]</scope>
    <source>
        <strain evidence="3 4">LW9</strain>
    </source>
</reference>
<evidence type="ECO:0000313" key="4">
    <source>
        <dbReference type="Proteomes" id="UP000004478"/>
    </source>
</evidence>
<accession>K1KWA0</accession>
<dbReference type="Proteomes" id="UP000004478">
    <property type="component" value="Unassembled WGS sequence"/>
</dbReference>
<keyword evidence="1" id="KW-0175">Coiled coil</keyword>
<keyword evidence="4" id="KW-1185">Reference proteome</keyword>
<evidence type="ECO:0000256" key="1">
    <source>
        <dbReference type="SAM" id="Coils"/>
    </source>
</evidence>
<dbReference type="GO" id="GO:0015562">
    <property type="term" value="F:efflux transmembrane transporter activity"/>
    <property type="evidence" value="ECO:0007669"/>
    <property type="project" value="TreeGrafter"/>
</dbReference>
<dbReference type="EMBL" id="AMGM01000053">
    <property type="protein sequence ID" value="EKB48440.1"/>
    <property type="molecule type" value="Genomic_DNA"/>
</dbReference>
<dbReference type="GO" id="GO:1990281">
    <property type="term" value="C:efflux pump complex"/>
    <property type="evidence" value="ECO:0007669"/>
    <property type="project" value="TreeGrafter"/>
</dbReference>
<comment type="caution">
    <text evidence="3">The sequence shown here is derived from an EMBL/GenBank/DDBJ whole genome shotgun (WGS) entry which is preliminary data.</text>
</comment>
<dbReference type="Gene3D" id="2.40.50.100">
    <property type="match status" value="1"/>
</dbReference>
<dbReference type="SUPFAM" id="SSF111369">
    <property type="entry name" value="HlyD-like secretion proteins"/>
    <property type="match status" value="1"/>
</dbReference>
<dbReference type="PANTHER" id="PTHR30469">
    <property type="entry name" value="MULTIDRUG RESISTANCE PROTEIN MDTA"/>
    <property type="match status" value="1"/>
</dbReference>
<sequence>MRHWVYLLFFIVVLLTSCRKKEDTVFPSRENISESVFASGFVRAKDQYRAFANTSGILKEWYLQEGDEVNPGDVILEISNESARLNRASAQLARDFADQRENKARLRDLEINIDLTKAKYENDSLLLERQKKLWDQGIGKAIDLEQRHLNFENARTAYNSAKLRYEDLKREIAFNEKNAGLNLAISQSLESDLFLKSKVKGKVYALLVEKGEIVTPQTPLAVIGSAEEFILEMQVDEYDITKVSAGQRILVTLDSYRGEVFEAVVTKINPIMDERNKSFTVEGEFVNMPETLYPNLNFEANIILQSKENALTIPRSYLFRERFVLDTKGDTLPVAIGIKGYQKVEILSGINEQNQLKKP</sequence>
<dbReference type="AlphaFoldDB" id="K1KWA0"/>
<gene>
    <name evidence="3" type="ORF">B879_02965</name>
</gene>
<dbReference type="Gene3D" id="2.40.30.170">
    <property type="match status" value="1"/>
</dbReference>
<dbReference type="InterPro" id="IPR058792">
    <property type="entry name" value="Beta-barrel_RND_2"/>
</dbReference>
<dbReference type="PROSITE" id="PS51257">
    <property type="entry name" value="PROKAR_LIPOPROTEIN"/>
    <property type="match status" value="1"/>
</dbReference>
<name>K1KWA0_CECL9</name>
<feature type="domain" description="CusB-like beta-barrel" evidence="2">
    <location>
        <begin position="231"/>
        <end position="302"/>
    </location>
</feature>
<organism evidence="3 4">
    <name type="scientific">Cecembia lonarensis (strain CCUG 58316 / KCTC 22772 / LW9)</name>
    <dbReference type="NCBI Taxonomy" id="1225176"/>
    <lineage>
        <taxon>Bacteria</taxon>
        <taxon>Pseudomonadati</taxon>
        <taxon>Bacteroidota</taxon>
        <taxon>Cytophagia</taxon>
        <taxon>Cytophagales</taxon>
        <taxon>Cyclobacteriaceae</taxon>
        <taxon>Cecembia</taxon>
    </lineage>
</organism>
<protein>
    <submittedName>
        <fullName evidence="3">Putative efflux pump membrane fusion protein</fullName>
    </submittedName>
</protein>
<feature type="coiled-coil region" evidence="1">
    <location>
        <begin position="151"/>
        <end position="178"/>
    </location>
</feature>
<dbReference type="RefSeq" id="WP_009185985.1">
    <property type="nucleotide sequence ID" value="NZ_AMGM01000053.1"/>
</dbReference>
<dbReference type="PANTHER" id="PTHR30469:SF15">
    <property type="entry name" value="HLYD FAMILY OF SECRETION PROTEINS"/>
    <property type="match status" value="1"/>
</dbReference>